<comment type="similarity">
    <text evidence="3 11">Belongs to the complex I subunit 1 family.</text>
</comment>
<evidence type="ECO:0000256" key="12">
    <source>
        <dbReference type="SAM" id="Phobius"/>
    </source>
</evidence>
<dbReference type="EMBL" id="NCKV01034697">
    <property type="protein sequence ID" value="RWS18766.1"/>
    <property type="molecule type" value="Genomic_DNA"/>
</dbReference>
<evidence type="ECO:0000256" key="6">
    <source>
        <dbReference type="ARBA" id="ARBA00022692"/>
    </source>
</evidence>
<dbReference type="GO" id="GO:0009060">
    <property type="term" value="P:aerobic respiration"/>
    <property type="evidence" value="ECO:0007669"/>
    <property type="project" value="TreeGrafter"/>
</dbReference>
<dbReference type="InterPro" id="IPR001694">
    <property type="entry name" value="NADH_UbQ_OxRdtase_su1/FPO"/>
</dbReference>
<gene>
    <name evidence="13" type="ORF">B4U80_06561</name>
</gene>
<sequence length="153" mass="18063">FQPISDFLKLFNKYFWVPKKGNLPIFIFTPILCVFVGLIKLIGFLSLIKRMGKNFLLFFTGILSFSCTNNFIRANRTPFDLTEGESELVSGFNTEYLGGLLSFFFITEYAFIIFLSFLTTIFFLGERRFWLKQILIISFFIFTRRAFPRIRFD</sequence>
<feature type="transmembrane region" description="Helical" evidence="12">
    <location>
        <begin position="25"/>
        <end position="48"/>
    </location>
</feature>
<dbReference type="VEuPathDB" id="VectorBase:LDEU013274"/>
<organism evidence="13 14">
    <name type="scientific">Leptotrombidium deliense</name>
    <dbReference type="NCBI Taxonomy" id="299467"/>
    <lineage>
        <taxon>Eukaryota</taxon>
        <taxon>Metazoa</taxon>
        <taxon>Ecdysozoa</taxon>
        <taxon>Arthropoda</taxon>
        <taxon>Chelicerata</taxon>
        <taxon>Arachnida</taxon>
        <taxon>Acari</taxon>
        <taxon>Acariformes</taxon>
        <taxon>Trombidiformes</taxon>
        <taxon>Prostigmata</taxon>
        <taxon>Anystina</taxon>
        <taxon>Parasitengona</taxon>
        <taxon>Trombiculoidea</taxon>
        <taxon>Trombiculidae</taxon>
        <taxon>Leptotrombidium</taxon>
    </lineage>
</organism>
<evidence type="ECO:0000256" key="8">
    <source>
        <dbReference type="ARBA" id="ARBA00023075"/>
    </source>
</evidence>
<keyword evidence="8" id="KW-0830">Ubiquinone</keyword>
<proteinExistence type="inferred from homology"/>
<evidence type="ECO:0000313" key="14">
    <source>
        <dbReference type="Proteomes" id="UP000288716"/>
    </source>
</evidence>
<keyword evidence="6 11" id="KW-0812">Transmembrane</keyword>
<dbReference type="InterPro" id="IPR018086">
    <property type="entry name" value="NADH_UbQ_OxRdtase_su1_CS"/>
</dbReference>
<accession>A0A443RTT2</accession>
<feature type="transmembrane region" description="Helical" evidence="12">
    <location>
        <begin position="55"/>
        <end position="72"/>
    </location>
</feature>
<evidence type="ECO:0000313" key="13">
    <source>
        <dbReference type="EMBL" id="RWS18766.1"/>
    </source>
</evidence>
<evidence type="ECO:0000256" key="4">
    <source>
        <dbReference type="ARBA" id="ARBA00021009"/>
    </source>
</evidence>
<feature type="transmembrane region" description="Helical" evidence="12">
    <location>
        <begin position="96"/>
        <end position="117"/>
    </location>
</feature>
<dbReference type="GO" id="GO:0005743">
    <property type="term" value="C:mitochondrial inner membrane"/>
    <property type="evidence" value="ECO:0007669"/>
    <property type="project" value="UniProtKB-SubCell"/>
</dbReference>
<evidence type="ECO:0000256" key="3">
    <source>
        <dbReference type="ARBA" id="ARBA00010535"/>
    </source>
</evidence>
<dbReference type="Pfam" id="PF00146">
    <property type="entry name" value="NADHdh"/>
    <property type="match status" value="1"/>
</dbReference>
<dbReference type="AlphaFoldDB" id="A0A443RTT2"/>
<evidence type="ECO:0000256" key="10">
    <source>
        <dbReference type="ARBA" id="ARBA00031024"/>
    </source>
</evidence>
<evidence type="ECO:0000256" key="2">
    <source>
        <dbReference type="ARBA" id="ARBA00004225"/>
    </source>
</evidence>
<evidence type="ECO:0000256" key="1">
    <source>
        <dbReference type="ARBA" id="ARBA00003257"/>
    </source>
</evidence>
<comment type="caution">
    <text evidence="13">The sequence shown here is derived from an EMBL/GenBank/DDBJ whole genome shotgun (WGS) entry which is preliminary data.</text>
</comment>
<dbReference type="GO" id="GO:0003954">
    <property type="term" value="F:NADH dehydrogenase activity"/>
    <property type="evidence" value="ECO:0007669"/>
    <property type="project" value="TreeGrafter"/>
</dbReference>
<dbReference type="OrthoDB" id="6515089at2759"/>
<keyword evidence="14" id="KW-1185">Reference proteome</keyword>
<feature type="non-terminal residue" evidence="13">
    <location>
        <position position="153"/>
    </location>
</feature>
<keyword evidence="7 12" id="KW-1133">Transmembrane helix</keyword>
<keyword evidence="9 12" id="KW-0472">Membrane</keyword>
<keyword evidence="5" id="KW-0813">Transport</keyword>
<dbReference type="STRING" id="299467.A0A443RTT2"/>
<evidence type="ECO:0000256" key="9">
    <source>
        <dbReference type="ARBA" id="ARBA00023136"/>
    </source>
</evidence>
<protein>
    <recommendedName>
        <fullName evidence="4">NADH-ubiquinone oxidoreductase chain 1</fullName>
    </recommendedName>
    <alternativeName>
        <fullName evidence="10">NADH dehydrogenase subunit 1</fullName>
    </alternativeName>
</protein>
<evidence type="ECO:0000256" key="7">
    <source>
        <dbReference type="ARBA" id="ARBA00022989"/>
    </source>
</evidence>
<dbReference type="PANTHER" id="PTHR11432">
    <property type="entry name" value="NADH DEHYDROGENASE SUBUNIT 1"/>
    <property type="match status" value="1"/>
</dbReference>
<comment type="function">
    <text evidence="1">Core subunit of the mitochondrial membrane respiratory chain NADH dehydrogenase (Complex I) that is believed to belong to the minimal assembly required for catalysis. Complex I functions in the transfer of electrons from NADH to the respiratory chain. The immediate electron acceptor for the enzyme is believed to be ubiquinone.</text>
</comment>
<dbReference type="PANTHER" id="PTHR11432:SF3">
    <property type="entry name" value="NADH-UBIQUINONE OXIDOREDUCTASE CHAIN 1"/>
    <property type="match status" value="1"/>
</dbReference>
<dbReference type="Proteomes" id="UP000288716">
    <property type="component" value="Unassembled WGS sequence"/>
</dbReference>
<dbReference type="PROSITE" id="PS00668">
    <property type="entry name" value="COMPLEX1_ND1_2"/>
    <property type="match status" value="1"/>
</dbReference>
<evidence type="ECO:0000256" key="11">
    <source>
        <dbReference type="RuleBase" id="RU000471"/>
    </source>
</evidence>
<reference evidence="13 14" key="1">
    <citation type="journal article" date="2018" name="Gigascience">
        <title>Genomes of trombidid mites reveal novel predicted allergens and laterally-transferred genes associated with secondary metabolism.</title>
        <authorList>
            <person name="Dong X."/>
            <person name="Chaisiri K."/>
            <person name="Xia D."/>
            <person name="Armstrong S.D."/>
            <person name="Fang Y."/>
            <person name="Donnelly M.J."/>
            <person name="Kadowaki T."/>
            <person name="McGarry J.W."/>
            <person name="Darby A.C."/>
            <person name="Makepeace B.L."/>
        </authorList>
    </citation>
    <scope>NUCLEOTIDE SEQUENCE [LARGE SCALE GENOMIC DNA]</scope>
    <source>
        <strain evidence="13">UoL-UT</strain>
    </source>
</reference>
<keyword evidence="11" id="KW-0520">NAD</keyword>
<evidence type="ECO:0000256" key="5">
    <source>
        <dbReference type="ARBA" id="ARBA00022448"/>
    </source>
</evidence>
<comment type="subcellular location">
    <subcellularLocation>
        <location evidence="11">Mitochondrion inner membrane</location>
        <topology evidence="11">Multi-pass membrane protein</topology>
    </subcellularLocation>
    <subcellularLocation>
        <location evidence="2">Mitochondrion membrane</location>
        <topology evidence="2">Multi-pass membrane protein</topology>
    </subcellularLocation>
</comment>
<name>A0A443RTT2_9ACAR</name>
<feature type="non-terminal residue" evidence="13">
    <location>
        <position position="1"/>
    </location>
</feature>